<dbReference type="GO" id="GO:0003723">
    <property type="term" value="F:RNA binding"/>
    <property type="evidence" value="ECO:0007669"/>
    <property type="project" value="UniProtKB-KW"/>
</dbReference>
<dbReference type="InterPro" id="IPR012337">
    <property type="entry name" value="RNaseH-like_sf"/>
</dbReference>
<sequence length="118" mass="13502">MFLPCHKDDAAIGTEMRISNRIFTHTGLFQNIISDRNPKFTSVLWINLYNLFETELSFSTAYHPQTDGSAERMIQTFEDMIGIFCGYGLEFKYSDGLTHDYCQPVTQNQSTSMTAKIP</sequence>
<evidence type="ECO:0000313" key="4">
    <source>
        <dbReference type="Proteomes" id="UP000765509"/>
    </source>
</evidence>
<gene>
    <name evidence="3" type="ORF">O181_033147</name>
</gene>
<dbReference type="GO" id="GO:0015074">
    <property type="term" value="P:DNA integration"/>
    <property type="evidence" value="ECO:0007669"/>
    <property type="project" value="InterPro"/>
</dbReference>
<protein>
    <recommendedName>
        <fullName evidence="2">Integrase catalytic domain-containing protein</fullName>
    </recommendedName>
</protein>
<dbReference type="InterPro" id="IPR001584">
    <property type="entry name" value="Integrase_cat-core"/>
</dbReference>
<dbReference type="Gene3D" id="3.30.420.10">
    <property type="entry name" value="Ribonuclease H-like superfamily/Ribonuclease H"/>
    <property type="match status" value="1"/>
</dbReference>
<keyword evidence="4" id="KW-1185">Reference proteome</keyword>
<evidence type="ECO:0000313" key="3">
    <source>
        <dbReference type="EMBL" id="MBW0493432.1"/>
    </source>
</evidence>
<dbReference type="SUPFAM" id="SSF53098">
    <property type="entry name" value="Ribonuclease H-like"/>
    <property type="match status" value="1"/>
</dbReference>
<proteinExistence type="predicted"/>
<dbReference type="InterPro" id="IPR050951">
    <property type="entry name" value="Retrovirus_Pol_polyprotein"/>
</dbReference>
<keyword evidence="1" id="KW-0694">RNA-binding</keyword>
<evidence type="ECO:0000259" key="2">
    <source>
        <dbReference type="PROSITE" id="PS50994"/>
    </source>
</evidence>
<dbReference type="PANTHER" id="PTHR37984:SF5">
    <property type="entry name" value="PROTEIN NYNRIN-LIKE"/>
    <property type="match status" value="1"/>
</dbReference>
<dbReference type="PANTHER" id="PTHR37984">
    <property type="entry name" value="PROTEIN CBG26694"/>
    <property type="match status" value="1"/>
</dbReference>
<comment type="caution">
    <text evidence="3">The sequence shown here is derived from an EMBL/GenBank/DDBJ whole genome shotgun (WGS) entry which is preliminary data.</text>
</comment>
<accession>A0A9Q3D0U9</accession>
<dbReference type="GO" id="GO:0005634">
    <property type="term" value="C:nucleus"/>
    <property type="evidence" value="ECO:0007669"/>
    <property type="project" value="UniProtKB-ARBA"/>
</dbReference>
<reference evidence="3" key="1">
    <citation type="submission" date="2021-03" db="EMBL/GenBank/DDBJ databases">
        <title>Draft genome sequence of rust myrtle Austropuccinia psidii MF-1, a brazilian biotype.</title>
        <authorList>
            <person name="Quecine M.C."/>
            <person name="Pachon D.M.R."/>
            <person name="Bonatelli M.L."/>
            <person name="Correr F.H."/>
            <person name="Franceschini L.M."/>
            <person name="Leite T.F."/>
            <person name="Margarido G.R.A."/>
            <person name="Almeida C.A."/>
            <person name="Ferrarezi J.A."/>
            <person name="Labate C.A."/>
        </authorList>
    </citation>
    <scope>NUCLEOTIDE SEQUENCE</scope>
    <source>
        <strain evidence="3">MF-1</strain>
    </source>
</reference>
<dbReference type="InterPro" id="IPR036397">
    <property type="entry name" value="RNaseH_sf"/>
</dbReference>
<evidence type="ECO:0000256" key="1">
    <source>
        <dbReference type="ARBA" id="ARBA00022884"/>
    </source>
</evidence>
<dbReference type="AlphaFoldDB" id="A0A9Q3D0U9"/>
<dbReference type="OrthoDB" id="2273864at2759"/>
<dbReference type="PROSITE" id="PS50994">
    <property type="entry name" value="INTEGRASE"/>
    <property type="match status" value="1"/>
</dbReference>
<organism evidence="3 4">
    <name type="scientific">Austropuccinia psidii MF-1</name>
    <dbReference type="NCBI Taxonomy" id="1389203"/>
    <lineage>
        <taxon>Eukaryota</taxon>
        <taxon>Fungi</taxon>
        <taxon>Dikarya</taxon>
        <taxon>Basidiomycota</taxon>
        <taxon>Pucciniomycotina</taxon>
        <taxon>Pucciniomycetes</taxon>
        <taxon>Pucciniales</taxon>
        <taxon>Sphaerophragmiaceae</taxon>
        <taxon>Austropuccinia</taxon>
    </lineage>
</organism>
<feature type="domain" description="Integrase catalytic" evidence="2">
    <location>
        <begin position="1"/>
        <end position="118"/>
    </location>
</feature>
<dbReference type="Proteomes" id="UP000765509">
    <property type="component" value="Unassembled WGS sequence"/>
</dbReference>
<name>A0A9Q3D0U9_9BASI</name>
<dbReference type="EMBL" id="AVOT02012062">
    <property type="protein sequence ID" value="MBW0493432.1"/>
    <property type="molecule type" value="Genomic_DNA"/>
</dbReference>